<keyword evidence="4" id="KW-1185">Reference proteome</keyword>
<keyword evidence="2" id="KW-1133">Transmembrane helix</keyword>
<feature type="transmembrane region" description="Helical" evidence="2">
    <location>
        <begin position="225"/>
        <end position="244"/>
    </location>
</feature>
<accession>A0A067TF83</accession>
<feature type="region of interest" description="Disordered" evidence="1">
    <location>
        <begin position="353"/>
        <end position="420"/>
    </location>
</feature>
<evidence type="ECO:0000256" key="2">
    <source>
        <dbReference type="SAM" id="Phobius"/>
    </source>
</evidence>
<organism evidence="3 4">
    <name type="scientific">Galerina marginata (strain CBS 339.88)</name>
    <dbReference type="NCBI Taxonomy" id="685588"/>
    <lineage>
        <taxon>Eukaryota</taxon>
        <taxon>Fungi</taxon>
        <taxon>Dikarya</taxon>
        <taxon>Basidiomycota</taxon>
        <taxon>Agaricomycotina</taxon>
        <taxon>Agaricomycetes</taxon>
        <taxon>Agaricomycetidae</taxon>
        <taxon>Agaricales</taxon>
        <taxon>Agaricineae</taxon>
        <taxon>Strophariaceae</taxon>
        <taxon>Galerina</taxon>
    </lineage>
</organism>
<keyword evidence="2" id="KW-0812">Transmembrane</keyword>
<evidence type="ECO:0000313" key="3">
    <source>
        <dbReference type="EMBL" id="KDR80987.1"/>
    </source>
</evidence>
<evidence type="ECO:0000313" key="4">
    <source>
        <dbReference type="Proteomes" id="UP000027222"/>
    </source>
</evidence>
<feature type="compositionally biased region" description="Polar residues" evidence="1">
    <location>
        <begin position="376"/>
        <end position="385"/>
    </location>
</feature>
<proteinExistence type="predicted"/>
<dbReference type="HOGENOM" id="CLU_653911_0_0_1"/>
<name>A0A067TF83_GALM3</name>
<dbReference type="EMBL" id="KL142371">
    <property type="protein sequence ID" value="KDR80987.1"/>
    <property type="molecule type" value="Genomic_DNA"/>
</dbReference>
<reference evidence="4" key="1">
    <citation type="journal article" date="2014" name="Proc. Natl. Acad. Sci. U.S.A.">
        <title>Extensive sampling of basidiomycete genomes demonstrates inadequacy of the white-rot/brown-rot paradigm for wood decay fungi.</title>
        <authorList>
            <person name="Riley R."/>
            <person name="Salamov A.A."/>
            <person name="Brown D.W."/>
            <person name="Nagy L.G."/>
            <person name="Floudas D."/>
            <person name="Held B.W."/>
            <person name="Levasseur A."/>
            <person name="Lombard V."/>
            <person name="Morin E."/>
            <person name="Otillar R."/>
            <person name="Lindquist E.A."/>
            <person name="Sun H."/>
            <person name="LaButti K.M."/>
            <person name="Schmutz J."/>
            <person name="Jabbour D."/>
            <person name="Luo H."/>
            <person name="Baker S.E."/>
            <person name="Pisabarro A.G."/>
            <person name="Walton J.D."/>
            <person name="Blanchette R.A."/>
            <person name="Henrissat B."/>
            <person name="Martin F."/>
            <person name="Cullen D."/>
            <person name="Hibbett D.S."/>
            <person name="Grigoriev I.V."/>
        </authorList>
    </citation>
    <scope>NUCLEOTIDE SEQUENCE [LARGE SCALE GENOMIC DNA]</scope>
    <source>
        <strain evidence="4">CBS 339.88</strain>
    </source>
</reference>
<feature type="transmembrane region" description="Helical" evidence="2">
    <location>
        <begin position="15"/>
        <end position="34"/>
    </location>
</feature>
<dbReference type="AlphaFoldDB" id="A0A067TF83"/>
<sequence length="420" mass="46839">MDQLPTTCIESNPDIAGIGVLCAVYAQAILSFVASGLATTDGIITTQERERNSVLPKGNLFLSISITSIALIRHTKLSVYHSLIVLNFGWILEGPLSLTSSSIFVRAAAASFAAARFNASNFAFDAVQQGTATSWWMFVSRFLQATFGIFVWRNITTYGGGLAKCTDRTSLFILGGIWTVPVLNNVIKKFSILVYGVRLLDVMATLPNAILGWKLQRNSDIQIHVPIAVGRLFLALLFVGVLMVDTATMIKSSKNSNLVSPGESYWGFGQILSALASVYLGIEALKDVRKWWNGQRWWKSRRTTRTEQDKVPKQETASHEYRAHVVRKFISEIERKLSIEIRLPKSLLSRREYKKDDQEMGRMGSNSRVDRATGAEQGNDNTTRTMRQRRVPALPFRKNRREAAALLPFAGEDSSDESDH</sequence>
<evidence type="ECO:0000256" key="1">
    <source>
        <dbReference type="SAM" id="MobiDB-lite"/>
    </source>
</evidence>
<gene>
    <name evidence="3" type="ORF">GALMADRAFT_241585</name>
</gene>
<feature type="transmembrane region" description="Helical" evidence="2">
    <location>
        <begin position="264"/>
        <end position="282"/>
    </location>
</feature>
<protein>
    <submittedName>
        <fullName evidence="3">Uncharacterized protein</fullName>
    </submittedName>
</protein>
<keyword evidence="2" id="KW-0472">Membrane</keyword>
<dbReference type="OrthoDB" id="3351993at2759"/>
<dbReference type="Proteomes" id="UP000027222">
    <property type="component" value="Unassembled WGS sequence"/>
</dbReference>